<sequence>MGIPKASLAIRWVSERYPLTSQLITPNSIPTFDNLYLDMNGIIHNCSHPPSSEGDPHYRITEEQMILAIFAYIDHLFTKIKPKKVFFMAIDGVAPRAKMNQQRSRRFRTAREAKQQQDEAERKGLVLPEEKAFDSNCITPGTPFMARLSKHLKYFINKKISEDAEWQGIQVILSGHEVPGEGEHKIQEYIRLNKAQPDYNPNTRHCLYGLDADLIMLGLLSHDPHFCLLREEVTFGRQRKKSAGSVHTSIKESHRHAYIFPHVLRSLQHQNFFLLHLSLLREYLDLEFSSMADDLTFDYNLERIIDDFILLSVFVGNDFLPHLPNLHINEGAMEEIWGIYKRILPNAGGYLNEAGSINLPRLQLVMNELGKTEFDAFQRDYSDMGWLKGKQEKEIAAMDAARQKGKLVMTSDQKKIFNDVKAFVTDKTKISAPDANLSLVNRYNARDRRFIQELADALNLDLAWDEADEAGQNLIVIRPGKPTPSKAPSDEGDAMSDEDLSDEPASTESDDDVESQEAIQRVITKYEKVKVVEIQGDPDEHRDVTLRNNMEEWKQGYYQEKLECKDEADRKMVVFKYVEGIQWVMNYYYKGVASWGWFYPYHYAPRISDFQGLGDMDFHFEIGAPFKPYQQLMGVLPAASGEHIPSAYRDLMSDPTSPIIDFYPQDFTQDMNGKKQEWEAVVKIPFIDEQRLLKAMAARDHRLTPEEQERNRLSESSTLFVFSVGQSKPYPSSLPGVFPDLMANKCEMKTFDMPVLGDGIELINGLLEGVHLGASALAGFPSMNSLPHHAQLGFHGVNVHGTDSRNPSMVIFIDSPFEDPKGADIAKQMVGNRTFFQWPFLHEAMVVAVSDDTFKYEKQGDNVIQTPLDGNELGRWRRTAQGIDHRYSKRFGIVIGHVDLLLHVRPLKGLKRMDTGALIKDYEGADKEDFTPLQLAVQEVTFEDERYLEQGAPPLEEEYPVGSRAIFLDSSAYGVAAQVMEVHDNTMTVDLSFFPDEQKENYAFSQVVRSRPGERYLPSPIVGRGLGIPGLALSKITSSFLVELQDGTKSNIGLSIKYEAKGQKVMGYSRKNDRGWEYSQKAYTLLQDYLTKYPEVFSVLNDTSRGYIKSEEIFPDEIRPDQKIKEVRAWLKTQGVLDLEPVTLFAEQLEKPTVEVLEKTADDFNRSHTRDRLKRARVKGIPRQAVLKPSHASFRLQGQTFSFGDRVIMVQDSAVGGVHLSMKGVVIGVNANSIDVVWDSRFIGGLTLGGRCSEHRGFTVPFSSCLNLTRKQFAVATGGGAGPREVGQTPAFRPRIGPAPVIPGQHFRPAPNHSGDREPANGLWRAPRPQHEGPLQYGNAAKGIRPPTNRNQNGNAPDPQAKFQILRKALNGDAKSAGFVGGVLQAGPVPRPARSHLVPGQIPQVQPVGMPQPRPAPLLVRPTGAAANGTAVEGARGRGRGRGGPGFRGRGAPRGGRGGHSGEQSSAEKQT</sequence>
<evidence type="ECO:0000313" key="2">
    <source>
        <dbReference type="Proteomes" id="UP001227268"/>
    </source>
</evidence>
<organism evidence="1 2">
    <name type="scientific">Naganishia friedmannii</name>
    <dbReference type="NCBI Taxonomy" id="89922"/>
    <lineage>
        <taxon>Eukaryota</taxon>
        <taxon>Fungi</taxon>
        <taxon>Dikarya</taxon>
        <taxon>Basidiomycota</taxon>
        <taxon>Agaricomycotina</taxon>
        <taxon>Tremellomycetes</taxon>
        <taxon>Filobasidiales</taxon>
        <taxon>Filobasidiaceae</taxon>
        <taxon>Naganishia</taxon>
    </lineage>
</organism>
<name>A0ACC2WAG6_9TREE</name>
<gene>
    <name evidence="1" type="ORF">QFC21_000063</name>
</gene>
<comment type="caution">
    <text evidence="1">The sequence shown here is derived from an EMBL/GenBank/DDBJ whole genome shotgun (WGS) entry which is preliminary data.</text>
</comment>
<evidence type="ECO:0000313" key="1">
    <source>
        <dbReference type="EMBL" id="KAJ9108743.1"/>
    </source>
</evidence>
<dbReference type="Proteomes" id="UP001227268">
    <property type="component" value="Unassembled WGS sequence"/>
</dbReference>
<dbReference type="EMBL" id="JASBWT010000001">
    <property type="protein sequence ID" value="KAJ9108743.1"/>
    <property type="molecule type" value="Genomic_DNA"/>
</dbReference>
<proteinExistence type="predicted"/>
<accession>A0ACC2WAG6</accession>
<protein>
    <submittedName>
        <fullName evidence="1">Uncharacterized protein</fullName>
    </submittedName>
</protein>
<keyword evidence="2" id="KW-1185">Reference proteome</keyword>
<reference evidence="1" key="1">
    <citation type="submission" date="2023-04" db="EMBL/GenBank/DDBJ databases">
        <title>Draft Genome sequencing of Naganishia species isolated from polar environments using Oxford Nanopore Technology.</title>
        <authorList>
            <person name="Leo P."/>
            <person name="Venkateswaran K."/>
        </authorList>
    </citation>
    <scope>NUCLEOTIDE SEQUENCE</scope>
    <source>
        <strain evidence="1">MNA-CCFEE 5423</strain>
    </source>
</reference>